<reference evidence="2 3" key="1">
    <citation type="submission" date="2024-03" db="EMBL/GenBank/DDBJ databases">
        <authorList>
            <person name="Jo J.-H."/>
        </authorList>
    </citation>
    <scope>NUCLEOTIDE SEQUENCE [LARGE SCALE GENOMIC DNA]</scope>
    <source>
        <strain evidence="2 3">PS1R-30</strain>
    </source>
</reference>
<evidence type="ECO:0000313" key="3">
    <source>
        <dbReference type="Proteomes" id="UP001361239"/>
    </source>
</evidence>
<feature type="region of interest" description="Disordered" evidence="1">
    <location>
        <begin position="126"/>
        <end position="154"/>
    </location>
</feature>
<protein>
    <submittedName>
        <fullName evidence="2">DUF2958 domain-containing protein</fullName>
    </submittedName>
</protein>
<dbReference type="RefSeq" id="WP_339586487.1">
    <property type="nucleotide sequence ID" value="NZ_JBBHJZ010000001.1"/>
</dbReference>
<keyword evidence="3" id="KW-1185">Reference proteome</keyword>
<gene>
    <name evidence="2" type="ORF">WG901_08040</name>
</gene>
<comment type="caution">
    <text evidence="2">The sequence shown here is derived from an EMBL/GenBank/DDBJ whole genome shotgun (WGS) entry which is preliminary data.</text>
</comment>
<dbReference type="Pfam" id="PF11171">
    <property type="entry name" value="DUF2958"/>
    <property type="match status" value="1"/>
</dbReference>
<evidence type="ECO:0000256" key="1">
    <source>
        <dbReference type="SAM" id="MobiDB-lite"/>
    </source>
</evidence>
<evidence type="ECO:0000313" key="2">
    <source>
        <dbReference type="EMBL" id="MEJ5976580.1"/>
    </source>
</evidence>
<accession>A0ABU8RU23</accession>
<organism evidence="2 3">
    <name type="scientific">Novosphingobium anseongense</name>
    <dbReference type="NCBI Taxonomy" id="3133436"/>
    <lineage>
        <taxon>Bacteria</taxon>
        <taxon>Pseudomonadati</taxon>
        <taxon>Pseudomonadota</taxon>
        <taxon>Alphaproteobacteria</taxon>
        <taxon>Sphingomonadales</taxon>
        <taxon>Sphingomonadaceae</taxon>
        <taxon>Novosphingobium</taxon>
    </lineage>
</organism>
<dbReference type="EMBL" id="JBBHJZ010000001">
    <property type="protein sequence ID" value="MEJ5976580.1"/>
    <property type="molecule type" value="Genomic_DNA"/>
</dbReference>
<dbReference type="Proteomes" id="UP001361239">
    <property type="component" value="Unassembled WGS sequence"/>
</dbReference>
<sequence length="154" mass="16428">MILLTPETRIALRTNDAAHRAAQRREEVEPDPVPVLKLFNPLGAGTWLATELDADGDTLFGLADLGFGCPELGSFSLAEIADVRLPFGLRIERDEHFASTHALSVWAKAARRLGSIIQAEALLRRNQGDPNGGLPADPAANPGAQNDELPSADG</sequence>
<name>A0ABU8RU23_9SPHN</name>
<proteinExistence type="predicted"/>
<dbReference type="InterPro" id="IPR021341">
    <property type="entry name" value="DUF2958"/>
</dbReference>